<organism evidence="3 4">
    <name type="scientific">Natronolimnohabitans innermongolicus JCM 12255</name>
    <dbReference type="NCBI Taxonomy" id="1227499"/>
    <lineage>
        <taxon>Archaea</taxon>
        <taxon>Methanobacteriati</taxon>
        <taxon>Methanobacteriota</taxon>
        <taxon>Stenosarchaea group</taxon>
        <taxon>Halobacteria</taxon>
        <taxon>Halobacteriales</taxon>
        <taxon>Natrialbaceae</taxon>
        <taxon>Natronolimnohabitans</taxon>
    </lineage>
</organism>
<evidence type="ECO:0000256" key="1">
    <source>
        <dbReference type="SAM" id="MobiDB-lite"/>
    </source>
</evidence>
<keyword evidence="4" id="KW-1185">Reference proteome</keyword>
<dbReference type="eggNOG" id="arCOG06167">
    <property type="taxonomic scope" value="Archaea"/>
</dbReference>
<proteinExistence type="predicted"/>
<dbReference type="AlphaFoldDB" id="L9WYI8"/>
<accession>L9WYI8</accession>
<dbReference type="Pfam" id="PF23921">
    <property type="entry name" value="DUF7260"/>
    <property type="match status" value="1"/>
</dbReference>
<feature type="compositionally biased region" description="Polar residues" evidence="1">
    <location>
        <begin position="47"/>
        <end position="60"/>
    </location>
</feature>
<evidence type="ECO:0000313" key="4">
    <source>
        <dbReference type="Proteomes" id="UP000011602"/>
    </source>
</evidence>
<feature type="region of interest" description="Disordered" evidence="1">
    <location>
        <begin position="38"/>
        <end position="74"/>
    </location>
</feature>
<gene>
    <name evidence="3" type="ORF">C493_12474</name>
</gene>
<evidence type="ECO:0000313" key="3">
    <source>
        <dbReference type="EMBL" id="ELY54514.1"/>
    </source>
</evidence>
<feature type="non-terminal residue" evidence="3">
    <location>
        <position position="134"/>
    </location>
</feature>
<reference evidence="3 4" key="1">
    <citation type="journal article" date="2014" name="PLoS Genet.">
        <title>Phylogenetically driven sequencing of extremely halophilic archaea reveals strategies for static and dynamic osmo-response.</title>
        <authorList>
            <person name="Becker E.A."/>
            <person name="Seitzer P.M."/>
            <person name="Tritt A."/>
            <person name="Larsen D."/>
            <person name="Krusor M."/>
            <person name="Yao A.I."/>
            <person name="Wu D."/>
            <person name="Madern D."/>
            <person name="Eisen J.A."/>
            <person name="Darling A.E."/>
            <person name="Facciotti M.T."/>
        </authorList>
    </citation>
    <scope>NUCLEOTIDE SEQUENCE [LARGE SCALE GENOMIC DNA]</scope>
    <source>
        <strain evidence="3 4">JCM 12255</strain>
    </source>
</reference>
<dbReference type="InterPro" id="IPR055684">
    <property type="entry name" value="DUF7260"/>
</dbReference>
<name>L9WYI8_9EURY</name>
<protein>
    <recommendedName>
        <fullName evidence="2">DUF7260 domain-containing protein</fullName>
    </recommendedName>
</protein>
<evidence type="ECO:0000259" key="2">
    <source>
        <dbReference type="Pfam" id="PF23921"/>
    </source>
</evidence>
<dbReference type="STRING" id="1227499.C493_12474"/>
<sequence length="134" mass="14485">MTVTTRIHRARERVDAERTQTDETVAALERFARALEGIEPASPPRTAASTGNATAVSTSVVDARAAPSRSPDRCRAVRDAFDETVREATPSAARPPTLAEHVRDELGPDLALALSPESDRRFTPDVKACLLYTS</sequence>
<dbReference type="Proteomes" id="UP000011602">
    <property type="component" value="Unassembled WGS sequence"/>
</dbReference>
<comment type="caution">
    <text evidence="3">The sequence shown here is derived from an EMBL/GenBank/DDBJ whole genome shotgun (WGS) entry which is preliminary data.</text>
</comment>
<dbReference type="EMBL" id="AOHZ01000056">
    <property type="protein sequence ID" value="ELY54514.1"/>
    <property type="molecule type" value="Genomic_DNA"/>
</dbReference>
<feature type="domain" description="DUF7260" evidence="2">
    <location>
        <begin position="5"/>
        <end position="131"/>
    </location>
</feature>